<evidence type="ECO:0000313" key="2">
    <source>
        <dbReference type="Proteomes" id="UP000437017"/>
    </source>
</evidence>
<gene>
    <name evidence="1" type="ORF">E2I00_012773</name>
</gene>
<protein>
    <submittedName>
        <fullName evidence="1">Uncharacterized protein</fullName>
    </submittedName>
</protein>
<proteinExistence type="predicted"/>
<name>A0A6A1Q6L6_BALPH</name>
<dbReference type="EMBL" id="SGJD01000984">
    <property type="protein sequence ID" value="KAB0402479.1"/>
    <property type="molecule type" value="Genomic_DNA"/>
</dbReference>
<sequence length="72" mass="7754">MKEITEELKLPDTCQSNDVVVQKVTAVANLGCVPCGAYGGYRFAGRTLTSGRLVPLTLECPVHWSCPADSQQ</sequence>
<keyword evidence="2" id="KW-1185">Reference proteome</keyword>
<comment type="caution">
    <text evidence="1">The sequence shown here is derived from an EMBL/GenBank/DDBJ whole genome shotgun (WGS) entry which is preliminary data.</text>
</comment>
<dbReference type="OrthoDB" id="302453at2759"/>
<organism evidence="1 2">
    <name type="scientific">Balaenoptera physalus</name>
    <name type="common">Fin whale</name>
    <name type="synonym">Balaena physalus</name>
    <dbReference type="NCBI Taxonomy" id="9770"/>
    <lineage>
        <taxon>Eukaryota</taxon>
        <taxon>Metazoa</taxon>
        <taxon>Chordata</taxon>
        <taxon>Craniata</taxon>
        <taxon>Vertebrata</taxon>
        <taxon>Euteleostomi</taxon>
        <taxon>Mammalia</taxon>
        <taxon>Eutheria</taxon>
        <taxon>Laurasiatheria</taxon>
        <taxon>Artiodactyla</taxon>
        <taxon>Whippomorpha</taxon>
        <taxon>Cetacea</taxon>
        <taxon>Mysticeti</taxon>
        <taxon>Balaenopteridae</taxon>
        <taxon>Balaenoptera</taxon>
    </lineage>
</organism>
<evidence type="ECO:0000313" key="1">
    <source>
        <dbReference type="EMBL" id="KAB0402479.1"/>
    </source>
</evidence>
<dbReference type="Proteomes" id="UP000437017">
    <property type="component" value="Unassembled WGS sequence"/>
</dbReference>
<accession>A0A6A1Q6L6</accession>
<dbReference type="AlphaFoldDB" id="A0A6A1Q6L6"/>
<reference evidence="1 2" key="1">
    <citation type="journal article" date="2019" name="PLoS ONE">
        <title>Genomic analyses reveal an absence of contemporary introgressive admixture between fin whales and blue whales, despite known hybrids.</title>
        <authorList>
            <person name="Westbury M.V."/>
            <person name="Petersen B."/>
            <person name="Lorenzen E.D."/>
        </authorList>
    </citation>
    <scope>NUCLEOTIDE SEQUENCE [LARGE SCALE GENOMIC DNA]</scope>
    <source>
        <strain evidence="1">FinWhale-01</strain>
    </source>
</reference>